<accession>A0ABW7YJ13</accession>
<name>A0ABW7YJ13_9ACTN</name>
<evidence type="ECO:0000313" key="2">
    <source>
        <dbReference type="Proteomes" id="UP001612741"/>
    </source>
</evidence>
<reference evidence="1 2" key="1">
    <citation type="submission" date="2024-10" db="EMBL/GenBank/DDBJ databases">
        <title>The Natural Products Discovery Center: Release of the First 8490 Sequenced Strains for Exploring Actinobacteria Biosynthetic Diversity.</title>
        <authorList>
            <person name="Kalkreuter E."/>
            <person name="Kautsar S.A."/>
            <person name="Yang D."/>
            <person name="Bader C.D."/>
            <person name="Teijaro C.N."/>
            <person name="Fluegel L."/>
            <person name="Davis C.M."/>
            <person name="Simpson J.R."/>
            <person name="Lauterbach L."/>
            <person name="Steele A.D."/>
            <person name="Gui C."/>
            <person name="Meng S."/>
            <person name="Li G."/>
            <person name="Viehrig K."/>
            <person name="Ye F."/>
            <person name="Su P."/>
            <person name="Kiefer A.F."/>
            <person name="Nichols A."/>
            <person name="Cepeda A.J."/>
            <person name="Yan W."/>
            <person name="Fan B."/>
            <person name="Jiang Y."/>
            <person name="Adhikari A."/>
            <person name="Zheng C.-J."/>
            <person name="Schuster L."/>
            <person name="Cowan T.M."/>
            <person name="Smanski M.J."/>
            <person name="Chevrette M.G."/>
            <person name="De Carvalho L.P.S."/>
            <person name="Shen B."/>
        </authorList>
    </citation>
    <scope>NUCLEOTIDE SEQUENCE [LARGE SCALE GENOMIC DNA]</scope>
    <source>
        <strain evidence="1 2">NPDC050545</strain>
    </source>
</reference>
<comment type="caution">
    <text evidence="1">The sequence shown here is derived from an EMBL/GenBank/DDBJ whole genome shotgun (WGS) entry which is preliminary data.</text>
</comment>
<dbReference type="Proteomes" id="UP001612741">
    <property type="component" value="Unassembled WGS sequence"/>
</dbReference>
<dbReference type="EMBL" id="JBITGY010000001">
    <property type="protein sequence ID" value="MFI6495878.1"/>
    <property type="molecule type" value="Genomic_DNA"/>
</dbReference>
<evidence type="ECO:0000313" key="1">
    <source>
        <dbReference type="EMBL" id="MFI6495878.1"/>
    </source>
</evidence>
<gene>
    <name evidence="1" type="ORF">ACIBG2_00740</name>
</gene>
<organism evidence="1 2">
    <name type="scientific">Nonomuraea typhae</name>
    <dbReference type="NCBI Taxonomy" id="2603600"/>
    <lineage>
        <taxon>Bacteria</taxon>
        <taxon>Bacillati</taxon>
        <taxon>Actinomycetota</taxon>
        <taxon>Actinomycetes</taxon>
        <taxon>Streptosporangiales</taxon>
        <taxon>Streptosporangiaceae</taxon>
        <taxon>Nonomuraea</taxon>
    </lineage>
</organism>
<dbReference type="RefSeq" id="WP_397077649.1">
    <property type="nucleotide sequence ID" value="NZ_JBITGY010000001.1"/>
</dbReference>
<sequence length="104" mass="12283">MTASNKTLKAEVGSEPHYILQCRACRRFLGYATRRVTIFCPDDIFCATTREWVWDQDRVTEIMAWLHEVEGFPIAEIAAKMGIERYRAHGMYQTFREKLYRAKM</sequence>
<keyword evidence="2" id="KW-1185">Reference proteome</keyword>
<proteinExistence type="predicted"/>
<protein>
    <submittedName>
        <fullName evidence="1">Uncharacterized protein</fullName>
    </submittedName>
</protein>